<reference evidence="2 3" key="1">
    <citation type="submission" date="2018-08" db="EMBL/GenBank/DDBJ databases">
        <title>A genome reference for cultivated species of the human gut microbiota.</title>
        <authorList>
            <person name="Zou Y."/>
            <person name="Xue W."/>
            <person name="Luo G."/>
        </authorList>
    </citation>
    <scope>NUCLEOTIDE SEQUENCE [LARGE SCALE GENOMIC DNA]</scope>
    <source>
        <strain evidence="2 3">AF12-50</strain>
    </source>
</reference>
<evidence type="ECO:0000313" key="3">
    <source>
        <dbReference type="Proteomes" id="UP000283785"/>
    </source>
</evidence>
<sequence length="147" mass="17089">MKLIDKITRVVIAIAVAMLILSMFCRCTTTKYVPVTEYKDRVVVKTDSLLKTDSVYVHDSVSVYIRGDTVFKDKYHLQYKDRYIVRNKSDTLIVRDSIPYKVEVGKQLSKTDRAFLNIGKIASVCLFIGILAFLCWIYWKLKLHKRS</sequence>
<dbReference type="RefSeq" id="WP_118063078.1">
    <property type="nucleotide sequence ID" value="NZ_QSAG01000001.1"/>
</dbReference>
<protein>
    <submittedName>
        <fullName evidence="2">Uncharacterized protein</fullName>
    </submittedName>
</protein>
<accession>A0AA92U0G5</accession>
<organism evidence="2 3">
    <name type="scientific">Segatella copri</name>
    <dbReference type="NCBI Taxonomy" id="165179"/>
    <lineage>
        <taxon>Bacteria</taxon>
        <taxon>Pseudomonadati</taxon>
        <taxon>Bacteroidota</taxon>
        <taxon>Bacteroidia</taxon>
        <taxon>Bacteroidales</taxon>
        <taxon>Prevotellaceae</taxon>
        <taxon>Segatella</taxon>
    </lineage>
</organism>
<keyword evidence="1" id="KW-0812">Transmembrane</keyword>
<comment type="caution">
    <text evidence="2">The sequence shown here is derived from an EMBL/GenBank/DDBJ whole genome shotgun (WGS) entry which is preliminary data.</text>
</comment>
<feature type="transmembrane region" description="Helical" evidence="1">
    <location>
        <begin position="118"/>
        <end position="139"/>
    </location>
</feature>
<proteinExistence type="predicted"/>
<dbReference type="Proteomes" id="UP000283785">
    <property type="component" value="Unassembled WGS sequence"/>
</dbReference>
<keyword evidence="1" id="KW-0472">Membrane</keyword>
<name>A0AA92U0G5_9BACT</name>
<evidence type="ECO:0000313" key="2">
    <source>
        <dbReference type="EMBL" id="RGW45071.1"/>
    </source>
</evidence>
<keyword evidence="1" id="KW-1133">Transmembrane helix</keyword>
<dbReference type="EMBL" id="QSAG01000001">
    <property type="protein sequence ID" value="RGW45071.1"/>
    <property type="molecule type" value="Genomic_DNA"/>
</dbReference>
<gene>
    <name evidence="2" type="ORF">DWV76_00700</name>
</gene>
<dbReference type="AlphaFoldDB" id="A0AA92U0G5"/>
<evidence type="ECO:0000256" key="1">
    <source>
        <dbReference type="SAM" id="Phobius"/>
    </source>
</evidence>